<protein>
    <submittedName>
        <fullName evidence="3">Flp pilus assembly protein CpaB</fullName>
    </submittedName>
</protein>
<gene>
    <name evidence="3" type="ORF">SAMEA4412665_00832</name>
</gene>
<evidence type="ECO:0000313" key="4">
    <source>
        <dbReference type="Proteomes" id="UP000215332"/>
    </source>
</evidence>
<reference evidence="3 4" key="1">
    <citation type="submission" date="2017-06" db="EMBL/GenBank/DDBJ databases">
        <authorList>
            <consortium name="Pathogen Informatics"/>
        </authorList>
    </citation>
    <scope>NUCLEOTIDE SEQUENCE [LARGE SCALE GENOMIC DNA]</scope>
    <source>
        <strain evidence="3 4">NCTC11865</strain>
    </source>
</reference>
<dbReference type="EMBL" id="LT906441">
    <property type="protein sequence ID" value="SNV32674.1"/>
    <property type="molecule type" value="Genomic_DNA"/>
</dbReference>
<keyword evidence="1" id="KW-0732">Signal</keyword>
<dbReference type="RefSeq" id="WP_023035024.1">
    <property type="nucleotide sequence ID" value="NZ_CALTUW010000009.1"/>
</dbReference>
<proteinExistence type="predicted"/>
<sequence>MGRGWRRSIHVFVCRHRRILAALLTGLAVLTFSSAQRPPRGTVCVVNAKEPISGGSRVQAKQVGTICVPESMVPEGKFGRVDEVIGQSVSIDVPTGAILTSSHLLTRSHAKPGTALVGVQLSDSSLLSMLRVGQRVSVVASGDDGPGIIAKDAVIRGLPHEGGGGLMSNDQSELVVVSTDEQSAARVATQNSQGQIGIVVR</sequence>
<dbReference type="AlphaFoldDB" id="A0A239WGF0"/>
<dbReference type="KEGG" id="cgrn:4412665_00832"/>
<feature type="signal peptide" evidence="1">
    <location>
        <begin position="1"/>
        <end position="35"/>
    </location>
</feature>
<name>A0A239WGF0_9ACTN</name>
<dbReference type="CDD" id="cd11614">
    <property type="entry name" value="SAF_CpaB_FlgA_like"/>
    <property type="match status" value="1"/>
</dbReference>
<dbReference type="Proteomes" id="UP000215332">
    <property type="component" value="Chromosome 1"/>
</dbReference>
<dbReference type="InterPro" id="IPR013974">
    <property type="entry name" value="SAF"/>
</dbReference>
<feature type="domain" description="SAF" evidence="2">
    <location>
        <begin position="45"/>
        <end position="104"/>
    </location>
</feature>
<accession>A0A239WGF0</accession>
<dbReference type="Pfam" id="PF08666">
    <property type="entry name" value="SAF"/>
    <property type="match status" value="1"/>
</dbReference>
<organism evidence="3 4">
    <name type="scientific">Cutibacterium granulosum</name>
    <dbReference type="NCBI Taxonomy" id="33011"/>
    <lineage>
        <taxon>Bacteria</taxon>
        <taxon>Bacillati</taxon>
        <taxon>Actinomycetota</taxon>
        <taxon>Actinomycetes</taxon>
        <taxon>Propionibacteriales</taxon>
        <taxon>Propionibacteriaceae</taxon>
        <taxon>Cutibacterium</taxon>
    </lineage>
</organism>
<evidence type="ECO:0000256" key="1">
    <source>
        <dbReference type="SAM" id="SignalP"/>
    </source>
</evidence>
<evidence type="ECO:0000259" key="2">
    <source>
        <dbReference type="Pfam" id="PF08666"/>
    </source>
</evidence>
<evidence type="ECO:0000313" key="3">
    <source>
        <dbReference type="EMBL" id="SNV32674.1"/>
    </source>
</evidence>
<feature type="chain" id="PRO_5011258388" evidence="1">
    <location>
        <begin position="36"/>
        <end position="201"/>
    </location>
</feature>